<protein>
    <submittedName>
        <fullName evidence="1">Uncharacterized protein</fullName>
    </submittedName>
</protein>
<name>A0AA38LZD3_9CUCU</name>
<accession>A0AA38LZD3</accession>
<dbReference type="Proteomes" id="UP001168821">
    <property type="component" value="Unassembled WGS sequence"/>
</dbReference>
<organism evidence="1 2">
    <name type="scientific">Zophobas morio</name>
    <dbReference type="NCBI Taxonomy" id="2755281"/>
    <lineage>
        <taxon>Eukaryota</taxon>
        <taxon>Metazoa</taxon>
        <taxon>Ecdysozoa</taxon>
        <taxon>Arthropoda</taxon>
        <taxon>Hexapoda</taxon>
        <taxon>Insecta</taxon>
        <taxon>Pterygota</taxon>
        <taxon>Neoptera</taxon>
        <taxon>Endopterygota</taxon>
        <taxon>Coleoptera</taxon>
        <taxon>Polyphaga</taxon>
        <taxon>Cucujiformia</taxon>
        <taxon>Tenebrionidae</taxon>
        <taxon>Zophobas</taxon>
    </lineage>
</organism>
<proteinExistence type="predicted"/>
<dbReference type="AlphaFoldDB" id="A0AA38LZD3"/>
<comment type="caution">
    <text evidence="1">The sequence shown here is derived from an EMBL/GenBank/DDBJ whole genome shotgun (WGS) entry which is preliminary data.</text>
</comment>
<gene>
    <name evidence="1" type="ORF">Zmor_012249</name>
</gene>
<evidence type="ECO:0000313" key="1">
    <source>
        <dbReference type="EMBL" id="KAJ3615839.1"/>
    </source>
</evidence>
<reference evidence="1" key="1">
    <citation type="journal article" date="2023" name="G3 (Bethesda)">
        <title>Whole genome assemblies of Zophobas morio and Tenebrio molitor.</title>
        <authorList>
            <person name="Kaur S."/>
            <person name="Stinson S.A."/>
            <person name="diCenzo G.C."/>
        </authorList>
    </citation>
    <scope>NUCLEOTIDE SEQUENCE</scope>
    <source>
        <strain evidence="1">QUZm001</strain>
    </source>
</reference>
<sequence length="99" mass="11444">MVYVSIAWAYSSSKHAIEYNNTKSRLQVVMYAPWLVRNSQLHRECNLEPVREYKILGNRLTRASRHHNILGRHLIMTIAGIPSGSWSKDFLNQAGGRYD</sequence>
<dbReference type="EMBL" id="JALNTZ010003866">
    <property type="protein sequence ID" value="KAJ3615839.1"/>
    <property type="molecule type" value="Genomic_DNA"/>
</dbReference>
<keyword evidence="2" id="KW-1185">Reference proteome</keyword>
<evidence type="ECO:0000313" key="2">
    <source>
        <dbReference type="Proteomes" id="UP001168821"/>
    </source>
</evidence>